<organism evidence="9 10">
    <name type="scientific">Parasutterella muris</name>
    <dbReference type="NCBI Taxonomy" id="2565572"/>
    <lineage>
        <taxon>Bacteria</taxon>
        <taxon>Pseudomonadati</taxon>
        <taxon>Pseudomonadota</taxon>
        <taxon>Betaproteobacteria</taxon>
        <taxon>Burkholderiales</taxon>
        <taxon>Sutterellaceae</taxon>
        <taxon>Parasutterella</taxon>
    </lineage>
</organism>
<feature type="transmembrane region" description="Helical" evidence="8">
    <location>
        <begin position="203"/>
        <end position="225"/>
    </location>
</feature>
<evidence type="ECO:0000256" key="7">
    <source>
        <dbReference type="ARBA" id="ARBA00023136"/>
    </source>
</evidence>
<sequence>MVALFLQTFLVSLPLFLTIGAGWLCAKVKLLGSEVGAALAKFSFTVTIPCMLFQSMRRIGELPPPDWKIGIAFFGACFIVCIAAWTIGRKSFAMAGDESTVFSMGAIFSNNVQLGVPLAISLLGEDCIPAISLLISINVFVLWLVATIAVEVCRSCSPSYLRTCAEGLYRTVKNPVIAAILAGLCFSYFHISLPTAAESVLTGLAAAATPVALFSVGIGLAQYRIASHLSVTAAETFFKLAVMPLTVYLLCRGLELGRIETQAACLFGCLPVGVNVYIMSREFNVVKESTANALLASTALSSLTMPVFMASFGLL</sequence>
<evidence type="ECO:0000256" key="1">
    <source>
        <dbReference type="ARBA" id="ARBA00004651"/>
    </source>
</evidence>
<accession>A0A6L6YQ14</accession>
<proteinExistence type="inferred from homology"/>
<feature type="transmembrane region" description="Helical" evidence="8">
    <location>
        <begin position="100"/>
        <end position="124"/>
    </location>
</feature>
<dbReference type="GO" id="GO:0055085">
    <property type="term" value="P:transmembrane transport"/>
    <property type="evidence" value="ECO:0007669"/>
    <property type="project" value="InterPro"/>
</dbReference>
<keyword evidence="7 8" id="KW-0472">Membrane</keyword>
<dbReference type="AlphaFoldDB" id="A0A6L6YQ14"/>
<evidence type="ECO:0000256" key="4">
    <source>
        <dbReference type="ARBA" id="ARBA00022475"/>
    </source>
</evidence>
<evidence type="ECO:0000256" key="6">
    <source>
        <dbReference type="ARBA" id="ARBA00022989"/>
    </source>
</evidence>
<name>A0A6L6YQ14_9BURK</name>
<dbReference type="EMBL" id="WSRP01000047">
    <property type="protein sequence ID" value="MVX57801.1"/>
    <property type="molecule type" value="Genomic_DNA"/>
</dbReference>
<dbReference type="OrthoDB" id="9805563at2"/>
<evidence type="ECO:0000313" key="10">
    <source>
        <dbReference type="Proteomes" id="UP000472580"/>
    </source>
</evidence>
<feature type="transmembrane region" description="Helical" evidence="8">
    <location>
        <begin position="237"/>
        <end position="255"/>
    </location>
</feature>
<dbReference type="GO" id="GO:0005886">
    <property type="term" value="C:plasma membrane"/>
    <property type="evidence" value="ECO:0007669"/>
    <property type="project" value="UniProtKB-SubCell"/>
</dbReference>
<feature type="transmembrane region" description="Helical" evidence="8">
    <location>
        <begin position="291"/>
        <end position="314"/>
    </location>
</feature>
<feature type="transmembrane region" description="Helical" evidence="8">
    <location>
        <begin position="174"/>
        <end position="191"/>
    </location>
</feature>
<dbReference type="InterPro" id="IPR038770">
    <property type="entry name" value="Na+/solute_symporter_sf"/>
</dbReference>
<keyword evidence="4" id="KW-1003">Cell membrane</keyword>
<evidence type="ECO:0000256" key="3">
    <source>
        <dbReference type="ARBA" id="ARBA00022448"/>
    </source>
</evidence>
<feature type="transmembrane region" description="Helical" evidence="8">
    <location>
        <begin position="6"/>
        <end position="26"/>
    </location>
</feature>
<evidence type="ECO:0000256" key="8">
    <source>
        <dbReference type="SAM" id="Phobius"/>
    </source>
</evidence>
<evidence type="ECO:0000256" key="5">
    <source>
        <dbReference type="ARBA" id="ARBA00022692"/>
    </source>
</evidence>
<comment type="subcellular location">
    <subcellularLocation>
        <location evidence="1">Cell membrane</location>
        <topology evidence="1">Multi-pass membrane protein</topology>
    </subcellularLocation>
</comment>
<keyword evidence="10" id="KW-1185">Reference proteome</keyword>
<evidence type="ECO:0000256" key="2">
    <source>
        <dbReference type="ARBA" id="ARBA00010145"/>
    </source>
</evidence>
<keyword evidence="5 8" id="KW-0812">Transmembrane</keyword>
<dbReference type="Proteomes" id="UP000472580">
    <property type="component" value="Unassembled WGS sequence"/>
</dbReference>
<comment type="caution">
    <text evidence="9">The sequence shown here is derived from an EMBL/GenBank/DDBJ whole genome shotgun (WGS) entry which is preliminary data.</text>
</comment>
<gene>
    <name evidence="9" type="ORF">E5987_11460</name>
</gene>
<feature type="transmembrane region" description="Helical" evidence="8">
    <location>
        <begin position="38"/>
        <end position="57"/>
    </location>
</feature>
<feature type="transmembrane region" description="Helical" evidence="8">
    <location>
        <begin position="69"/>
        <end position="88"/>
    </location>
</feature>
<comment type="similarity">
    <text evidence="2">Belongs to the auxin efflux carrier (TC 2.A.69) family.</text>
</comment>
<dbReference type="InterPro" id="IPR004776">
    <property type="entry name" value="Mem_transp_PIN-like"/>
</dbReference>
<dbReference type="PANTHER" id="PTHR36838">
    <property type="entry name" value="AUXIN EFFLUX CARRIER FAMILY PROTEIN"/>
    <property type="match status" value="1"/>
</dbReference>
<keyword evidence="3" id="KW-0813">Transport</keyword>
<dbReference type="Pfam" id="PF03547">
    <property type="entry name" value="Mem_trans"/>
    <property type="match status" value="2"/>
</dbReference>
<keyword evidence="6 8" id="KW-1133">Transmembrane helix</keyword>
<feature type="transmembrane region" description="Helical" evidence="8">
    <location>
        <begin position="130"/>
        <end position="153"/>
    </location>
</feature>
<dbReference type="PANTHER" id="PTHR36838:SF3">
    <property type="entry name" value="TRANSPORTER AUXIN EFFLUX CARRIER EC FAMILY"/>
    <property type="match status" value="1"/>
</dbReference>
<evidence type="ECO:0000313" key="9">
    <source>
        <dbReference type="EMBL" id="MVX57801.1"/>
    </source>
</evidence>
<dbReference type="RefSeq" id="WP_160336216.1">
    <property type="nucleotide sequence ID" value="NZ_CALPCR010000016.1"/>
</dbReference>
<reference evidence="9 10" key="1">
    <citation type="submission" date="2019-12" db="EMBL/GenBank/DDBJ databases">
        <title>Microbes associate with the intestines of laboratory mice.</title>
        <authorList>
            <person name="Navarre W."/>
            <person name="Wong E."/>
        </authorList>
    </citation>
    <scope>NUCLEOTIDE SEQUENCE [LARGE SCALE GENOMIC DNA]</scope>
    <source>
        <strain evidence="9 10">NM82_D38</strain>
    </source>
</reference>
<dbReference type="Gene3D" id="1.20.1530.20">
    <property type="match status" value="1"/>
</dbReference>
<feature type="transmembrane region" description="Helical" evidence="8">
    <location>
        <begin position="261"/>
        <end position="279"/>
    </location>
</feature>
<protein>
    <submittedName>
        <fullName evidence="9">AEC family transporter</fullName>
    </submittedName>
</protein>